<comment type="similarity">
    <text evidence="6">Belongs to the truncated hemoglobin family. Group II subfamily.</text>
</comment>
<comment type="caution">
    <text evidence="7">The sequence shown here is derived from an EMBL/GenBank/DDBJ whole genome shotgun (WGS) entry which is preliminary data.</text>
</comment>
<evidence type="ECO:0000256" key="5">
    <source>
        <dbReference type="ARBA" id="ARBA00023004"/>
    </source>
</evidence>
<dbReference type="InterPro" id="IPR019795">
    <property type="entry name" value="Globin_bac-like_CS"/>
</dbReference>
<protein>
    <submittedName>
        <fullName evidence="7">Group II truncated hemoglobin</fullName>
    </submittedName>
</protein>
<dbReference type="PANTHER" id="PTHR47366">
    <property type="entry name" value="TWO-ON-TWO HEMOGLOBIN-3"/>
    <property type="match status" value="1"/>
</dbReference>
<evidence type="ECO:0000313" key="7">
    <source>
        <dbReference type="EMBL" id="NWF46019.1"/>
    </source>
</evidence>
<dbReference type="Proteomes" id="UP000545507">
    <property type="component" value="Unassembled WGS sequence"/>
</dbReference>
<dbReference type="EMBL" id="VYGV01000009">
    <property type="protein sequence ID" value="NWF46019.1"/>
    <property type="molecule type" value="Genomic_DNA"/>
</dbReference>
<proteinExistence type="inferred from homology"/>
<reference evidence="7 8" key="1">
    <citation type="submission" date="2019-09" db="EMBL/GenBank/DDBJ databases">
        <title>Hydrogenophaga aromatica sp. nov., isolated from a para-xylene-degrading enrichment culture.</title>
        <authorList>
            <person name="Tancsics A."/>
            <person name="Banerjee S."/>
        </authorList>
    </citation>
    <scope>NUCLEOTIDE SEQUENCE [LARGE SCALE GENOMIC DNA]</scope>
    <source>
        <strain evidence="7 8">D2P1</strain>
    </source>
</reference>
<dbReference type="PANTHER" id="PTHR47366:SF1">
    <property type="entry name" value="TWO-ON-TWO HEMOGLOBIN-3"/>
    <property type="match status" value="1"/>
</dbReference>
<dbReference type="GO" id="GO:0005344">
    <property type="term" value="F:oxygen carrier activity"/>
    <property type="evidence" value="ECO:0007669"/>
    <property type="project" value="InterPro"/>
</dbReference>
<keyword evidence="3" id="KW-0349">Heme</keyword>
<dbReference type="GO" id="GO:0020037">
    <property type="term" value="F:heme binding"/>
    <property type="evidence" value="ECO:0007669"/>
    <property type="project" value="InterPro"/>
</dbReference>
<dbReference type="Gene3D" id="1.10.490.10">
    <property type="entry name" value="Globins"/>
    <property type="match status" value="1"/>
</dbReference>
<dbReference type="InterPro" id="IPR009050">
    <property type="entry name" value="Globin-like_sf"/>
</dbReference>
<dbReference type="AlphaFoldDB" id="A0A7Y8KXG1"/>
<sequence length="149" mass="16504">MPTNPSAVTPYDALGGAEGLHRLVDRFYELMDQLPEAYAARRIHTESLAGANQALLEFLSGWFGGPPLYTEKKGHPRLRMRHVPYAIGPTERDEWMLCMRTVLTEQVADEPLRAGLLNAFTQMADHMVNTGDRAGCGHGQAQGQHCETV</sequence>
<evidence type="ECO:0000256" key="4">
    <source>
        <dbReference type="ARBA" id="ARBA00022723"/>
    </source>
</evidence>
<evidence type="ECO:0000256" key="1">
    <source>
        <dbReference type="ARBA" id="ARBA00001971"/>
    </source>
</evidence>
<dbReference type="Pfam" id="PF01152">
    <property type="entry name" value="Bac_globin"/>
    <property type="match status" value="1"/>
</dbReference>
<evidence type="ECO:0000256" key="2">
    <source>
        <dbReference type="ARBA" id="ARBA00022448"/>
    </source>
</evidence>
<dbReference type="SUPFAM" id="SSF46458">
    <property type="entry name" value="Globin-like"/>
    <property type="match status" value="1"/>
</dbReference>
<dbReference type="GO" id="GO:0019825">
    <property type="term" value="F:oxygen binding"/>
    <property type="evidence" value="ECO:0007669"/>
    <property type="project" value="InterPro"/>
</dbReference>
<keyword evidence="2" id="KW-0813">Transport</keyword>
<dbReference type="CDD" id="cd14773">
    <property type="entry name" value="TrHb2_PhHbO-like_O"/>
    <property type="match status" value="1"/>
</dbReference>
<organism evidence="7 8">
    <name type="scientific">Hydrogenophaga aromaticivorans</name>
    <dbReference type="NCBI Taxonomy" id="2610898"/>
    <lineage>
        <taxon>Bacteria</taxon>
        <taxon>Pseudomonadati</taxon>
        <taxon>Pseudomonadota</taxon>
        <taxon>Betaproteobacteria</taxon>
        <taxon>Burkholderiales</taxon>
        <taxon>Comamonadaceae</taxon>
        <taxon>Hydrogenophaga</taxon>
    </lineage>
</organism>
<gene>
    <name evidence="7" type="ORF">F3K02_12270</name>
</gene>
<dbReference type="RefSeq" id="WP_177135926.1">
    <property type="nucleotide sequence ID" value="NZ_VYGV01000009.1"/>
</dbReference>
<dbReference type="InterPro" id="IPR001486">
    <property type="entry name" value="Hemoglobin_trunc"/>
</dbReference>
<name>A0A7Y8KXG1_9BURK</name>
<dbReference type="InterPro" id="IPR044203">
    <property type="entry name" value="GlbO/GLB3-like"/>
</dbReference>
<comment type="cofactor">
    <cofactor evidence="1">
        <name>heme</name>
        <dbReference type="ChEBI" id="CHEBI:30413"/>
    </cofactor>
</comment>
<keyword evidence="8" id="KW-1185">Reference proteome</keyword>
<evidence type="ECO:0000313" key="8">
    <source>
        <dbReference type="Proteomes" id="UP000545507"/>
    </source>
</evidence>
<keyword evidence="4" id="KW-0479">Metal-binding</keyword>
<evidence type="ECO:0000256" key="6">
    <source>
        <dbReference type="ARBA" id="ARBA00034496"/>
    </source>
</evidence>
<dbReference type="PROSITE" id="PS01213">
    <property type="entry name" value="GLOBIN_FAM_2"/>
    <property type="match status" value="1"/>
</dbReference>
<dbReference type="GO" id="GO:0046872">
    <property type="term" value="F:metal ion binding"/>
    <property type="evidence" value="ECO:0007669"/>
    <property type="project" value="UniProtKB-KW"/>
</dbReference>
<evidence type="ECO:0000256" key="3">
    <source>
        <dbReference type="ARBA" id="ARBA00022617"/>
    </source>
</evidence>
<dbReference type="InterPro" id="IPR012292">
    <property type="entry name" value="Globin/Proto"/>
</dbReference>
<keyword evidence="5" id="KW-0408">Iron</keyword>
<accession>A0A7Y8KXG1</accession>